<dbReference type="EMBL" id="UYSL01020241">
    <property type="protein sequence ID" value="VDL73613.1"/>
    <property type="molecule type" value="Genomic_DNA"/>
</dbReference>
<evidence type="ECO:0000259" key="4">
    <source>
        <dbReference type="SMART" id="SM01088"/>
    </source>
</evidence>
<keyword evidence="1" id="KW-0677">Repeat</keyword>
<name>A0A0N4Y2Q9_NIPBR</name>
<organism evidence="7">
    <name type="scientific">Nippostrongylus brasiliensis</name>
    <name type="common">Rat hookworm</name>
    <dbReference type="NCBI Taxonomy" id="27835"/>
    <lineage>
        <taxon>Eukaryota</taxon>
        <taxon>Metazoa</taxon>
        <taxon>Ecdysozoa</taxon>
        <taxon>Nematoda</taxon>
        <taxon>Chromadorea</taxon>
        <taxon>Rhabditida</taxon>
        <taxon>Rhabditina</taxon>
        <taxon>Rhabditomorpha</taxon>
        <taxon>Strongyloidea</taxon>
        <taxon>Heligmosomidae</taxon>
        <taxon>Nippostrongylus</taxon>
    </lineage>
</organism>
<dbReference type="PROSITE" id="PS51257">
    <property type="entry name" value="PROKAR_LIPOPROTEIN"/>
    <property type="match status" value="1"/>
</dbReference>
<dbReference type="STRING" id="27835.A0A0N4Y2Q9"/>
<dbReference type="Pfam" id="PF01391">
    <property type="entry name" value="Collagen"/>
    <property type="match status" value="2"/>
</dbReference>
<feature type="compositionally biased region" description="Pro residues" evidence="2">
    <location>
        <begin position="246"/>
        <end position="263"/>
    </location>
</feature>
<keyword evidence="3" id="KW-0472">Membrane</keyword>
<keyword evidence="6" id="KW-1185">Reference proteome</keyword>
<evidence type="ECO:0000313" key="6">
    <source>
        <dbReference type="Proteomes" id="UP000271162"/>
    </source>
</evidence>
<evidence type="ECO:0000313" key="7">
    <source>
        <dbReference type="WBParaSite" id="NBR_0001002301-mRNA-1"/>
    </source>
</evidence>
<evidence type="ECO:0000256" key="2">
    <source>
        <dbReference type="SAM" id="MobiDB-lite"/>
    </source>
</evidence>
<evidence type="ECO:0000256" key="1">
    <source>
        <dbReference type="ARBA" id="ARBA00022737"/>
    </source>
</evidence>
<gene>
    <name evidence="5" type="ORF">NBR_LOCUS10024</name>
</gene>
<protein>
    <submittedName>
        <fullName evidence="7">Col_cuticle_N domain-containing protein</fullName>
    </submittedName>
</protein>
<feature type="region of interest" description="Disordered" evidence="2">
    <location>
        <begin position="213"/>
        <end position="269"/>
    </location>
</feature>
<proteinExistence type="predicted"/>
<dbReference type="OMA" id="ICKTTAR"/>
<feature type="domain" description="Nematode cuticle collagen N-terminal" evidence="4">
    <location>
        <begin position="12"/>
        <end position="64"/>
    </location>
</feature>
<dbReference type="SMART" id="SM01088">
    <property type="entry name" value="Col_cuticle_N"/>
    <property type="match status" value="1"/>
</dbReference>
<dbReference type="InterPro" id="IPR008160">
    <property type="entry name" value="Collagen"/>
</dbReference>
<evidence type="ECO:0000313" key="5">
    <source>
        <dbReference type="EMBL" id="VDL73613.1"/>
    </source>
</evidence>
<dbReference type="Pfam" id="PF01484">
    <property type="entry name" value="Col_cuticle_N"/>
    <property type="match status" value="1"/>
</dbReference>
<reference evidence="7" key="1">
    <citation type="submission" date="2017-02" db="UniProtKB">
        <authorList>
            <consortium name="WormBaseParasite"/>
        </authorList>
    </citation>
    <scope>IDENTIFICATION</scope>
</reference>
<dbReference type="WBParaSite" id="NBR_0001002301-mRNA-1">
    <property type="protein sequence ID" value="NBR_0001002301-mRNA-1"/>
    <property type="gene ID" value="NBR_0001002301"/>
</dbReference>
<keyword evidence="3" id="KW-1133">Transmembrane helix</keyword>
<dbReference type="PANTHER" id="PTHR24637">
    <property type="entry name" value="COLLAGEN"/>
    <property type="match status" value="1"/>
</dbReference>
<feature type="region of interest" description="Disordered" evidence="2">
    <location>
        <begin position="103"/>
        <end position="124"/>
    </location>
</feature>
<dbReference type="AlphaFoldDB" id="A0A0N4Y2Q9"/>
<keyword evidence="3" id="KW-0812">Transmembrane</keyword>
<accession>A0A0N4Y2Q9</accession>
<dbReference type="Proteomes" id="UP000271162">
    <property type="component" value="Unassembled WGS sequence"/>
</dbReference>
<feature type="transmembrane region" description="Helical" evidence="3">
    <location>
        <begin position="12"/>
        <end position="39"/>
    </location>
</feature>
<sequence>MPLHRRRNAYRILALSVTISSICTTISACISLPLAFLYVNHIQSYLSRELISCKTTAKKIFDDTVELRSSIESPRFPRNSSLVGLNAFPTMVQCNGCCSQGPPGPPGPAGRPGKPGKPGYNGLNGDPGRVFLPPFLVLMSEFCRKCSAGPPGPKGTPGPPGEPGIPGKQGRSGIPGKNGVKGRRGTVGAPGLPGVPGIPGVAGASCEIGVIEYGEPGPIGEPGPKGERGPPGRPGDAGRRGRPGMEGPPGPPGKPGLRGPPGPRGRRGEKGVCPKYCALDGGVFFESALQLKR</sequence>
<feature type="compositionally biased region" description="Pro residues" evidence="2">
    <location>
        <begin position="150"/>
        <end position="163"/>
    </location>
</feature>
<reference evidence="5 6" key="2">
    <citation type="submission" date="2018-11" db="EMBL/GenBank/DDBJ databases">
        <authorList>
            <consortium name="Pathogen Informatics"/>
        </authorList>
    </citation>
    <scope>NUCLEOTIDE SEQUENCE [LARGE SCALE GENOMIC DNA]</scope>
</reference>
<feature type="region of interest" description="Disordered" evidence="2">
    <location>
        <begin position="149"/>
        <end position="198"/>
    </location>
</feature>
<dbReference type="GO" id="GO:0042302">
    <property type="term" value="F:structural constituent of cuticle"/>
    <property type="evidence" value="ECO:0007669"/>
    <property type="project" value="InterPro"/>
</dbReference>
<evidence type="ECO:0000256" key="3">
    <source>
        <dbReference type="SAM" id="Phobius"/>
    </source>
</evidence>
<dbReference type="InterPro" id="IPR002486">
    <property type="entry name" value="Col_cuticle_N"/>
</dbReference>
<dbReference type="PANTHER" id="PTHR24637:SF262">
    <property type="entry name" value="CUTICLE COLLAGEN 34-RELATED"/>
    <property type="match status" value="1"/>
</dbReference>